<dbReference type="EMBL" id="CAJNOM010000053">
    <property type="protein sequence ID" value="CAF0931109.1"/>
    <property type="molecule type" value="Genomic_DNA"/>
</dbReference>
<evidence type="ECO:0000313" key="8">
    <source>
        <dbReference type="Proteomes" id="UP000663832"/>
    </source>
</evidence>
<feature type="region of interest" description="Disordered" evidence="3">
    <location>
        <begin position="16"/>
        <end position="125"/>
    </location>
</feature>
<proteinExistence type="predicted"/>
<dbReference type="InterPro" id="IPR036770">
    <property type="entry name" value="Ankyrin_rpt-contain_sf"/>
</dbReference>
<comment type="caution">
    <text evidence="6">The sequence shown here is derived from an EMBL/GenBank/DDBJ whole genome shotgun (WGS) entry which is preliminary data.</text>
</comment>
<reference evidence="6" key="1">
    <citation type="submission" date="2021-02" db="EMBL/GenBank/DDBJ databases">
        <authorList>
            <person name="Nowell W R."/>
        </authorList>
    </citation>
    <scope>NUCLEOTIDE SEQUENCE</scope>
</reference>
<dbReference type="Proteomes" id="UP000663832">
    <property type="component" value="Unassembled WGS sequence"/>
</dbReference>
<dbReference type="EMBL" id="CAJNOM010000025">
    <property type="protein sequence ID" value="CAF0837333.1"/>
    <property type="molecule type" value="Genomic_DNA"/>
</dbReference>
<evidence type="ECO:0000313" key="9">
    <source>
        <dbReference type="Proteomes" id="UP000663877"/>
    </source>
</evidence>
<feature type="compositionally biased region" description="Low complexity" evidence="3">
    <location>
        <begin position="105"/>
        <end position="117"/>
    </location>
</feature>
<dbReference type="EMBL" id="CAJNOI010000027">
    <property type="protein sequence ID" value="CAF0865336.1"/>
    <property type="molecule type" value="Genomic_DNA"/>
</dbReference>
<sequence>MLTRARSLFSRVFSLDASSSQTRRDDVFDDIDDDTSDDNDIDNIVADDDDIDNSTNDIDNDDDGSSNTDDDEDDDEWSNESPKTSTKSAKTKGKYEKQINECPTNSISNDKSKSNSNYVRSHEKSKQNRLISAMQIAVSRCNVESMKRLLNNFEIDINHRDQYGMSYLEHAILVGSFDMVDLLVRYGCDLYQGDSSGHSYLYVAIETTTNKSLPIIRLLLESNCSCLRLMDIVSLTSPQQIIYINSQDFLLLNAHLLFILKYHIRRMVLSDVLNLVTYLIITNILLCKNDEHYGLSVCTKTTLNRFNNDYINLFIKTLGIKHVLKLEQKLQNLPTFPVSLISVTNDDIQPYIQRINVLIKQIPDLRHLCRLLVRQNLKNLKQSTIESIASKPKLQDYLLYTPI</sequence>
<dbReference type="Gene3D" id="1.25.40.20">
    <property type="entry name" value="Ankyrin repeat-containing domain"/>
    <property type="match status" value="1"/>
</dbReference>
<dbReference type="InterPro" id="IPR001496">
    <property type="entry name" value="SOCS_box"/>
</dbReference>
<evidence type="ECO:0000313" key="6">
    <source>
        <dbReference type="EMBL" id="CAF0865336.1"/>
    </source>
</evidence>
<dbReference type="PANTHER" id="PTHR24198:SF165">
    <property type="entry name" value="ANKYRIN REPEAT-CONTAINING PROTEIN-RELATED"/>
    <property type="match status" value="1"/>
</dbReference>
<dbReference type="PANTHER" id="PTHR24198">
    <property type="entry name" value="ANKYRIN REPEAT AND PROTEIN KINASE DOMAIN-CONTAINING PROTEIN"/>
    <property type="match status" value="1"/>
</dbReference>
<feature type="compositionally biased region" description="Acidic residues" evidence="3">
    <location>
        <begin position="27"/>
        <end position="78"/>
    </location>
</feature>
<evidence type="ECO:0000259" key="4">
    <source>
        <dbReference type="PROSITE" id="PS50225"/>
    </source>
</evidence>
<dbReference type="PROSITE" id="PS50225">
    <property type="entry name" value="SOCS"/>
    <property type="match status" value="1"/>
</dbReference>
<dbReference type="InterPro" id="IPR002110">
    <property type="entry name" value="Ankyrin_rpt"/>
</dbReference>
<evidence type="ECO:0000256" key="1">
    <source>
        <dbReference type="ARBA" id="ARBA00022737"/>
    </source>
</evidence>
<dbReference type="Pfam" id="PF12796">
    <property type="entry name" value="Ank_2"/>
    <property type="match status" value="1"/>
</dbReference>
<dbReference type="OrthoDB" id="194358at2759"/>
<keyword evidence="1" id="KW-0677">Repeat</keyword>
<keyword evidence="2" id="KW-0040">ANK repeat</keyword>
<evidence type="ECO:0000313" key="5">
    <source>
        <dbReference type="EMBL" id="CAF0837333.1"/>
    </source>
</evidence>
<accession>A0A813WYV6</accession>
<evidence type="ECO:0000256" key="3">
    <source>
        <dbReference type="SAM" id="MobiDB-lite"/>
    </source>
</evidence>
<gene>
    <name evidence="6" type="ORF">BJG266_LOCUS8604</name>
    <name evidence="7" type="ORF">QVE165_LOCUS11105</name>
    <name evidence="5" type="ORF">QVE165_LOCUS6117</name>
</gene>
<evidence type="ECO:0000256" key="2">
    <source>
        <dbReference type="ARBA" id="ARBA00023043"/>
    </source>
</evidence>
<organism evidence="6 9">
    <name type="scientific">Adineta steineri</name>
    <dbReference type="NCBI Taxonomy" id="433720"/>
    <lineage>
        <taxon>Eukaryota</taxon>
        <taxon>Metazoa</taxon>
        <taxon>Spiralia</taxon>
        <taxon>Gnathifera</taxon>
        <taxon>Rotifera</taxon>
        <taxon>Eurotatoria</taxon>
        <taxon>Bdelloidea</taxon>
        <taxon>Adinetida</taxon>
        <taxon>Adinetidae</taxon>
        <taxon>Adineta</taxon>
    </lineage>
</organism>
<dbReference type="SMART" id="SM00248">
    <property type="entry name" value="ANK"/>
    <property type="match status" value="3"/>
</dbReference>
<dbReference type="SUPFAM" id="SSF48403">
    <property type="entry name" value="Ankyrin repeat"/>
    <property type="match status" value="1"/>
</dbReference>
<evidence type="ECO:0000313" key="7">
    <source>
        <dbReference type="EMBL" id="CAF0931109.1"/>
    </source>
</evidence>
<dbReference type="Proteomes" id="UP000663877">
    <property type="component" value="Unassembled WGS sequence"/>
</dbReference>
<feature type="domain" description="SOCS box" evidence="4">
    <location>
        <begin position="360"/>
        <end position="403"/>
    </location>
</feature>
<dbReference type="AlphaFoldDB" id="A0A813WYV6"/>
<name>A0A813WYV6_9BILA</name>
<protein>
    <recommendedName>
        <fullName evidence="4">SOCS box domain-containing protein</fullName>
    </recommendedName>
</protein>
<keyword evidence="8" id="KW-1185">Reference proteome</keyword>